<feature type="coiled-coil region" evidence="1">
    <location>
        <begin position="25"/>
        <end position="52"/>
    </location>
</feature>
<keyword evidence="1" id="KW-0175">Coiled coil</keyword>
<organism evidence="3 4">
    <name type="scientific">Paenibacillus taihuensis</name>
    <dbReference type="NCBI Taxonomy" id="1156355"/>
    <lineage>
        <taxon>Bacteria</taxon>
        <taxon>Bacillati</taxon>
        <taxon>Bacillota</taxon>
        <taxon>Bacilli</taxon>
        <taxon>Bacillales</taxon>
        <taxon>Paenibacillaceae</taxon>
        <taxon>Paenibacillus</taxon>
    </lineage>
</organism>
<evidence type="ECO:0000256" key="1">
    <source>
        <dbReference type="SAM" id="Coils"/>
    </source>
</evidence>
<keyword evidence="4" id="KW-1185">Reference proteome</keyword>
<comment type="caution">
    <text evidence="3">The sequence shown here is derived from an EMBL/GenBank/DDBJ whole genome shotgun (WGS) entry which is preliminary data.</text>
</comment>
<keyword evidence="2" id="KW-0812">Transmembrane</keyword>
<feature type="transmembrane region" description="Helical" evidence="2">
    <location>
        <begin position="6"/>
        <end position="25"/>
    </location>
</feature>
<sequence length="161" mass="17868">MDSIWLEAIAVAAFVALVAGILLWLRAADRKLAKLLTAAEAMERHTAEAKEQVCELLDPMTASMRNVQKQLEGVSRLSDATRRIGDSANQLSLTVSRLTAELNETVERHAAKSGDKLRHQITDAMDWAEVGYSVWQFWQTKRKENRTSACSGPDLGQDTTI</sequence>
<evidence type="ECO:0000256" key="2">
    <source>
        <dbReference type="SAM" id="Phobius"/>
    </source>
</evidence>
<accession>A0A3D9RK58</accession>
<keyword evidence="2" id="KW-1133">Transmembrane helix</keyword>
<dbReference type="OrthoDB" id="2615180at2"/>
<name>A0A3D9RK58_9BACL</name>
<protein>
    <submittedName>
        <fullName evidence="3">Uncharacterized protein YoxC</fullName>
    </submittedName>
</protein>
<gene>
    <name evidence="3" type="ORF">A8990_12188</name>
</gene>
<evidence type="ECO:0000313" key="3">
    <source>
        <dbReference type="EMBL" id="REE80239.1"/>
    </source>
</evidence>
<dbReference type="Proteomes" id="UP000256304">
    <property type="component" value="Unassembled WGS sequence"/>
</dbReference>
<dbReference type="EMBL" id="QTTN01000021">
    <property type="protein sequence ID" value="REE80239.1"/>
    <property type="molecule type" value="Genomic_DNA"/>
</dbReference>
<proteinExistence type="predicted"/>
<evidence type="ECO:0000313" key="4">
    <source>
        <dbReference type="Proteomes" id="UP000256304"/>
    </source>
</evidence>
<keyword evidence="2" id="KW-0472">Membrane</keyword>
<reference evidence="3 4" key="1">
    <citation type="submission" date="2018-08" db="EMBL/GenBank/DDBJ databases">
        <title>Genomic Encyclopedia of Type Strains, Phase III (KMG-III): the genomes of soil and plant-associated and newly described type strains.</title>
        <authorList>
            <person name="Whitman W."/>
        </authorList>
    </citation>
    <scope>NUCLEOTIDE SEQUENCE [LARGE SCALE GENOMIC DNA]</scope>
    <source>
        <strain evidence="3 4">CGMCC 1.10966</strain>
    </source>
</reference>
<dbReference type="RefSeq" id="WP_116190393.1">
    <property type="nucleotide sequence ID" value="NZ_QTTN01000021.1"/>
</dbReference>
<dbReference type="AlphaFoldDB" id="A0A3D9RK58"/>